<feature type="domain" description="Transposase IS4-like" evidence="1">
    <location>
        <begin position="142"/>
        <end position="375"/>
    </location>
</feature>
<keyword evidence="3" id="KW-1185">Reference proteome</keyword>
<gene>
    <name evidence="2" type="ORF">Pla52n_33640</name>
</gene>
<evidence type="ECO:0000313" key="3">
    <source>
        <dbReference type="Proteomes" id="UP000320176"/>
    </source>
</evidence>
<dbReference type="SUPFAM" id="SSF53098">
    <property type="entry name" value="Ribonuclease H-like"/>
    <property type="match status" value="1"/>
</dbReference>
<dbReference type="Proteomes" id="UP000320176">
    <property type="component" value="Unassembled WGS sequence"/>
</dbReference>
<comment type="caution">
    <text evidence="2">The sequence shown here is derived from an EMBL/GenBank/DDBJ whole genome shotgun (WGS) entry which is preliminary data.</text>
</comment>
<dbReference type="AlphaFoldDB" id="A0A5C6AW07"/>
<proteinExistence type="predicted"/>
<dbReference type="InterPro" id="IPR012337">
    <property type="entry name" value="RNaseH-like_sf"/>
</dbReference>
<dbReference type="RefSeq" id="WP_197454677.1">
    <property type="nucleotide sequence ID" value="NZ_CP151726.1"/>
</dbReference>
<evidence type="ECO:0000259" key="1">
    <source>
        <dbReference type="Pfam" id="PF01609"/>
    </source>
</evidence>
<name>A0A5C6AW07_9BACT</name>
<dbReference type="NCBIfam" id="NF033592">
    <property type="entry name" value="transpos_IS4_1"/>
    <property type="match status" value="1"/>
</dbReference>
<dbReference type="InterPro" id="IPR002559">
    <property type="entry name" value="Transposase_11"/>
</dbReference>
<dbReference type="EMBL" id="SJPN01000004">
    <property type="protein sequence ID" value="TWU02314.1"/>
    <property type="molecule type" value="Genomic_DNA"/>
</dbReference>
<dbReference type="GO" id="GO:0004803">
    <property type="term" value="F:transposase activity"/>
    <property type="evidence" value="ECO:0007669"/>
    <property type="project" value="InterPro"/>
</dbReference>
<organism evidence="2 3">
    <name type="scientific">Stieleria varia</name>
    <dbReference type="NCBI Taxonomy" id="2528005"/>
    <lineage>
        <taxon>Bacteria</taxon>
        <taxon>Pseudomonadati</taxon>
        <taxon>Planctomycetota</taxon>
        <taxon>Planctomycetia</taxon>
        <taxon>Pirellulales</taxon>
        <taxon>Pirellulaceae</taxon>
        <taxon>Stieleria</taxon>
    </lineage>
</organism>
<protein>
    <submittedName>
        <fullName evidence="2">Transposase DDE domain protein</fullName>
    </submittedName>
</protein>
<dbReference type="InterPro" id="IPR047952">
    <property type="entry name" value="Transpos_IS4"/>
</dbReference>
<dbReference type="PANTHER" id="PTHR37529">
    <property type="entry name" value="TRANSPOSASE INSG FOR INSERTION SEQUENCE ELEMENT IS4-RELATED"/>
    <property type="match status" value="1"/>
</dbReference>
<accession>A0A5C6AW07</accession>
<reference evidence="2 3" key="1">
    <citation type="submission" date="2019-02" db="EMBL/GenBank/DDBJ databases">
        <title>Deep-cultivation of Planctomycetes and their phenomic and genomic characterization uncovers novel biology.</title>
        <authorList>
            <person name="Wiegand S."/>
            <person name="Jogler M."/>
            <person name="Boedeker C."/>
            <person name="Pinto D."/>
            <person name="Vollmers J."/>
            <person name="Rivas-Marin E."/>
            <person name="Kohn T."/>
            <person name="Peeters S.H."/>
            <person name="Heuer A."/>
            <person name="Rast P."/>
            <person name="Oberbeckmann S."/>
            <person name="Bunk B."/>
            <person name="Jeske O."/>
            <person name="Meyerdierks A."/>
            <person name="Storesund J.E."/>
            <person name="Kallscheuer N."/>
            <person name="Luecker S."/>
            <person name="Lage O.M."/>
            <person name="Pohl T."/>
            <person name="Merkel B.J."/>
            <person name="Hornburger P."/>
            <person name="Mueller R.-W."/>
            <person name="Bruemmer F."/>
            <person name="Labrenz M."/>
            <person name="Spormann A.M."/>
            <person name="Op Den Camp H."/>
            <person name="Overmann J."/>
            <person name="Amann R."/>
            <person name="Jetten M.S.M."/>
            <person name="Mascher T."/>
            <person name="Medema M.H."/>
            <person name="Devos D.P."/>
            <person name="Kaster A.-K."/>
            <person name="Ovreas L."/>
            <person name="Rohde M."/>
            <person name="Galperin M.Y."/>
            <person name="Jogler C."/>
        </authorList>
    </citation>
    <scope>NUCLEOTIDE SEQUENCE [LARGE SCALE GENOMIC DNA]</scope>
    <source>
        <strain evidence="2 3">Pla52n</strain>
    </source>
</reference>
<dbReference type="Pfam" id="PF01609">
    <property type="entry name" value="DDE_Tnp_1"/>
    <property type="match status" value="1"/>
</dbReference>
<dbReference type="PANTHER" id="PTHR37529:SF1">
    <property type="entry name" value="TRANSPOSASE INSG FOR INSERTION SEQUENCE ELEMENT IS4-RELATED"/>
    <property type="match status" value="1"/>
</dbReference>
<dbReference type="GO" id="GO:0006313">
    <property type="term" value="P:DNA transposition"/>
    <property type="evidence" value="ECO:0007669"/>
    <property type="project" value="InterPro"/>
</dbReference>
<evidence type="ECO:0000313" key="2">
    <source>
        <dbReference type="EMBL" id="TWU02314.1"/>
    </source>
</evidence>
<sequence length="478" mass="53991">MPSCSQSPRRGNFTFGQTVAGFLGAPGLPFVDILSENRIASVFSRHRNLFGRTYTTAIVLWAFMSQVLRDGKEASCQSAVARISSHLSGHDEGDVAPDTRDYCRARAKLSEDALHELTTEIADEAERLVEPEHLWKNRHAKLVDGSTFMMADTPKNQAEYPQNPAQKPGIGFPIARFVVVLSLATACVVDCAIAKYKGKETGETALLRQLIGCFNKGDIAVADRFYGNYWMIAFLMQAGVDICFRKHQARHTDFRRGKRLGKKDHLVSWQRPGRPAWMSKEMYNSMPRTIELREIQYVITKPGRKQQPFVIVTTMTEVSGDDAVQPDELAELFGFRWNAELDIRSIKTHLNLHHLRCKSPAMVRKEFWVTMLAYNAIRTTALGGAWVCGVHPREISFVSCCQFVLAAWDVIGTKRGMEHRTYCTGRLEQIGKCIVGNRPGRFEPRVRKKRGSNYNLMMQPREELKARLAAGDNAFETK</sequence>
<dbReference type="GO" id="GO:0003677">
    <property type="term" value="F:DNA binding"/>
    <property type="evidence" value="ECO:0007669"/>
    <property type="project" value="InterPro"/>
</dbReference>